<sequence>MNANSNLAPRASLTTRDNPWPLALLSTNIKKYVDRMSALWVEGQVVEYKRRPGTRMAFFTIRDLHQNVSMTVKAFAGVVDKAGPGFDEGARVVVNAKPDYYEVNGSLSLFAHEIHTSGLGDLLAQIEMLRKRLAAEGLFASERKKPLPFLPRVVGLICGRNAKAKHDVIVNAQARWPSTRFEIREVAVQGERCVPEVSAALAELDQLAQVDVIVIARGGGSVEDLLPFSDEAIVRAAANATTPLVSAIGHETDAPLLDLVSDYRASTPTDAARKIVPDVAEQEVLLTDARTRMQHLLRQRIDTELTGLSNLRARPVMSRPSAMFDVEAERLSGARERLRLRTRSLVDMAQGQVDSARQTLRALSPQGILERGFSVLRGPSGQIITSASQIKKGDLLEGLLAEGRMVTQVVGATLPTKKEEND</sequence>
<dbReference type="NCBIfam" id="TIGR00237">
    <property type="entry name" value="xseA"/>
    <property type="match status" value="1"/>
</dbReference>
<dbReference type="HAMAP" id="MF_00378">
    <property type="entry name" value="Exonuc_7_L"/>
    <property type="match status" value="1"/>
</dbReference>
<proteinExistence type="inferred from homology"/>
<name>A0AB38XN30_9ACTO</name>
<organism evidence="9 10">
    <name type="scientific">Winkia neuii subsp. anitrata</name>
    <dbReference type="NCBI Taxonomy" id="29318"/>
    <lineage>
        <taxon>Bacteria</taxon>
        <taxon>Bacillati</taxon>
        <taxon>Actinomycetota</taxon>
        <taxon>Actinomycetes</taxon>
        <taxon>Actinomycetales</taxon>
        <taxon>Actinomycetaceae</taxon>
        <taxon>Winkia</taxon>
    </lineage>
</organism>
<dbReference type="CDD" id="cd04489">
    <property type="entry name" value="ExoVII_LU_OBF"/>
    <property type="match status" value="1"/>
</dbReference>
<dbReference type="InterPro" id="IPR020579">
    <property type="entry name" value="Exonuc_VII_lsu_C"/>
</dbReference>
<gene>
    <name evidence="5 9" type="primary">xseA</name>
    <name evidence="9" type="ORF">PIG85_07980</name>
</gene>
<dbReference type="EC" id="3.1.11.6" evidence="5"/>
<keyword evidence="4 5" id="KW-0269">Exonuclease</keyword>
<dbReference type="PANTHER" id="PTHR30008">
    <property type="entry name" value="EXODEOXYRIBONUCLEASE 7 LARGE SUBUNIT"/>
    <property type="match status" value="1"/>
</dbReference>
<evidence type="ECO:0000259" key="8">
    <source>
        <dbReference type="Pfam" id="PF13742"/>
    </source>
</evidence>
<feature type="domain" description="OB-fold nucleic acid binding" evidence="8">
    <location>
        <begin position="24"/>
        <end position="114"/>
    </location>
</feature>
<evidence type="ECO:0000256" key="6">
    <source>
        <dbReference type="RuleBase" id="RU004355"/>
    </source>
</evidence>
<evidence type="ECO:0000256" key="5">
    <source>
        <dbReference type="HAMAP-Rule" id="MF_00378"/>
    </source>
</evidence>
<evidence type="ECO:0000256" key="4">
    <source>
        <dbReference type="ARBA" id="ARBA00022839"/>
    </source>
</evidence>
<evidence type="ECO:0000259" key="7">
    <source>
        <dbReference type="Pfam" id="PF02601"/>
    </source>
</evidence>
<dbReference type="InterPro" id="IPR025824">
    <property type="entry name" value="OB-fold_nuc-bd_dom"/>
</dbReference>
<protein>
    <recommendedName>
        <fullName evidence="5">Exodeoxyribonuclease 7 large subunit</fullName>
        <ecNumber evidence="5">3.1.11.6</ecNumber>
    </recommendedName>
    <alternativeName>
        <fullName evidence="5">Exodeoxyribonuclease VII large subunit</fullName>
        <shortName evidence="5">Exonuclease VII large subunit</shortName>
    </alternativeName>
</protein>
<keyword evidence="3 5" id="KW-0378">Hydrolase</keyword>
<evidence type="ECO:0000256" key="3">
    <source>
        <dbReference type="ARBA" id="ARBA00022801"/>
    </source>
</evidence>
<dbReference type="AlphaFoldDB" id="A0AB38XN30"/>
<dbReference type="GO" id="GO:0008855">
    <property type="term" value="F:exodeoxyribonuclease VII activity"/>
    <property type="evidence" value="ECO:0007669"/>
    <property type="project" value="UniProtKB-UniRule"/>
</dbReference>
<dbReference type="RefSeq" id="WP_048706829.1">
    <property type="nucleotide sequence ID" value="NZ_CP116394.1"/>
</dbReference>
<comment type="subunit">
    <text evidence="5">Heterooligomer composed of large and small subunits.</text>
</comment>
<feature type="domain" description="Exonuclease VII large subunit C-terminal" evidence="7">
    <location>
        <begin position="138"/>
        <end position="359"/>
    </location>
</feature>
<dbReference type="Pfam" id="PF13742">
    <property type="entry name" value="tRNA_anti_2"/>
    <property type="match status" value="1"/>
</dbReference>
<dbReference type="GO" id="GO:0005737">
    <property type="term" value="C:cytoplasm"/>
    <property type="evidence" value="ECO:0007669"/>
    <property type="project" value="UniProtKB-SubCell"/>
</dbReference>
<comment type="similarity">
    <text evidence="5 6">Belongs to the XseA family.</text>
</comment>
<evidence type="ECO:0000313" key="9">
    <source>
        <dbReference type="EMBL" id="WCE45584.1"/>
    </source>
</evidence>
<dbReference type="Pfam" id="PF02601">
    <property type="entry name" value="Exonuc_VII_L"/>
    <property type="match status" value="1"/>
</dbReference>
<accession>A0AB38XN30</accession>
<evidence type="ECO:0000313" key="10">
    <source>
        <dbReference type="Proteomes" id="UP001211044"/>
    </source>
</evidence>
<dbReference type="GO" id="GO:0009318">
    <property type="term" value="C:exodeoxyribonuclease VII complex"/>
    <property type="evidence" value="ECO:0007669"/>
    <property type="project" value="UniProtKB-UniRule"/>
</dbReference>
<evidence type="ECO:0000256" key="2">
    <source>
        <dbReference type="ARBA" id="ARBA00022722"/>
    </source>
</evidence>
<comment type="catalytic activity">
    <reaction evidence="5 6">
        <text>Exonucleolytic cleavage in either 5'- to 3'- or 3'- to 5'-direction to yield nucleoside 5'-phosphates.</text>
        <dbReference type="EC" id="3.1.11.6"/>
    </reaction>
</comment>
<comment type="function">
    <text evidence="5">Bidirectionally degrades single-stranded DNA into large acid-insoluble oligonucleotides, which are then degraded further into small acid-soluble oligonucleotides.</text>
</comment>
<keyword evidence="2 5" id="KW-0540">Nuclease</keyword>
<dbReference type="GO" id="GO:0003676">
    <property type="term" value="F:nucleic acid binding"/>
    <property type="evidence" value="ECO:0007669"/>
    <property type="project" value="InterPro"/>
</dbReference>
<comment type="subcellular location">
    <subcellularLocation>
        <location evidence="5 6">Cytoplasm</location>
    </subcellularLocation>
</comment>
<dbReference type="KEGG" id="wne:PIG85_07980"/>
<dbReference type="InterPro" id="IPR003753">
    <property type="entry name" value="Exonuc_VII_L"/>
</dbReference>
<evidence type="ECO:0000256" key="1">
    <source>
        <dbReference type="ARBA" id="ARBA00022490"/>
    </source>
</evidence>
<keyword evidence="1 5" id="KW-0963">Cytoplasm</keyword>
<reference evidence="9" key="1">
    <citation type="submission" date="2023-01" db="EMBL/GenBank/DDBJ databases">
        <title>Comparative Genomic Analysis of the Clinically-Derived Winkia Strain NY0527 Provides Evidence into the Taxonomic Reassignment of Winkia neuii and Characterizes Their Virulence Traits.</title>
        <authorList>
            <person name="Cai X."/>
            <person name="Peng Y."/>
            <person name="Li M."/>
            <person name="Qiu Y."/>
            <person name="Wang Y."/>
            <person name="Xu L."/>
            <person name="Hou Q."/>
        </authorList>
    </citation>
    <scope>NUCLEOTIDE SEQUENCE</scope>
    <source>
        <strain evidence="9">NY0527</strain>
    </source>
</reference>
<dbReference type="EMBL" id="CP116394">
    <property type="protein sequence ID" value="WCE45584.1"/>
    <property type="molecule type" value="Genomic_DNA"/>
</dbReference>
<dbReference type="Proteomes" id="UP001211044">
    <property type="component" value="Chromosome"/>
</dbReference>
<dbReference type="GO" id="GO:0006308">
    <property type="term" value="P:DNA catabolic process"/>
    <property type="evidence" value="ECO:0007669"/>
    <property type="project" value="UniProtKB-UniRule"/>
</dbReference>
<dbReference type="PANTHER" id="PTHR30008:SF0">
    <property type="entry name" value="EXODEOXYRIBONUCLEASE 7 LARGE SUBUNIT"/>
    <property type="match status" value="1"/>
</dbReference>